<keyword evidence="2 5" id="KW-0808">Transferase</keyword>
<dbReference type="GO" id="GO:0003841">
    <property type="term" value="F:1-acylglycerol-3-phosphate O-acyltransferase activity"/>
    <property type="evidence" value="ECO:0007669"/>
    <property type="project" value="TreeGrafter"/>
</dbReference>
<dbReference type="AlphaFoldDB" id="B9XMY5"/>
<dbReference type="GO" id="GO:0006654">
    <property type="term" value="P:phosphatidic acid biosynthetic process"/>
    <property type="evidence" value="ECO:0007669"/>
    <property type="project" value="TreeGrafter"/>
</dbReference>
<dbReference type="STRING" id="320771.Cflav_PD1954"/>
<organism evidence="5 6">
    <name type="scientific">Pedosphaera parvula (strain Ellin514)</name>
    <dbReference type="NCBI Taxonomy" id="320771"/>
    <lineage>
        <taxon>Bacteria</taxon>
        <taxon>Pseudomonadati</taxon>
        <taxon>Verrucomicrobiota</taxon>
        <taxon>Pedosphaerae</taxon>
        <taxon>Pedosphaerales</taxon>
        <taxon>Pedosphaeraceae</taxon>
        <taxon>Pedosphaera</taxon>
    </lineage>
</organism>
<dbReference type="Pfam" id="PF01553">
    <property type="entry name" value="Acyltransferase"/>
    <property type="match status" value="1"/>
</dbReference>
<protein>
    <submittedName>
        <fullName evidence="5">Phospholipid/glycerol acyltransferase</fullName>
    </submittedName>
</protein>
<comment type="caution">
    <text evidence="5">The sequence shown here is derived from an EMBL/GenBank/DDBJ whole genome shotgun (WGS) entry which is preliminary data.</text>
</comment>
<keyword evidence="3 5" id="KW-0012">Acyltransferase</keyword>
<dbReference type="EMBL" id="ABOX02000037">
    <property type="protein sequence ID" value="EEF58781.1"/>
    <property type="molecule type" value="Genomic_DNA"/>
</dbReference>
<comment type="pathway">
    <text evidence="1">Lipid metabolism.</text>
</comment>
<gene>
    <name evidence="5" type="ORF">Cflav_PD1954</name>
</gene>
<evidence type="ECO:0000256" key="3">
    <source>
        <dbReference type="ARBA" id="ARBA00023315"/>
    </source>
</evidence>
<dbReference type="PANTHER" id="PTHR10434:SF11">
    <property type="entry name" value="1-ACYL-SN-GLYCEROL-3-PHOSPHATE ACYLTRANSFERASE"/>
    <property type="match status" value="1"/>
</dbReference>
<evidence type="ECO:0000259" key="4">
    <source>
        <dbReference type="SMART" id="SM00563"/>
    </source>
</evidence>
<accession>B9XMY5</accession>
<evidence type="ECO:0000313" key="6">
    <source>
        <dbReference type="Proteomes" id="UP000003688"/>
    </source>
</evidence>
<sequence>MNPVYFIGWTFYRTLFATYFRWRVYNPEHVPLKGAVILASNHASFLDPPLVGSGVKRDINYLARKSLFRYPGVGWILRTVNAVPVDREGGGAAGLKAIMDRLHNGGAIILFPEGTRSTDGNFLPARSGIGLTVIKSDAPVVPVRVFGTYDAWGRHVKIPKPRHVAIKYGTPMHFEQLRAEARTCTKERLKQIYQQVADEIMDAIARLEAKAD</sequence>
<dbReference type="RefSeq" id="WP_007417174.1">
    <property type="nucleotide sequence ID" value="NZ_ABOX02000037.1"/>
</dbReference>
<reference evidence="5 6" key="1">
    <citation type="journal article" date="2011" name="J. Bacteriol.">
        <title>Genome sequence of 'Pedosphaera parvula' Ellin514, an aerobic Verrucomicrobial isolate from pasture soil.</title>
        <authorList>
            <person name="Kant R."/>
            <person name="van Passel M.W."/>
            <person name="Sangwan P."/>
            <person name="Palva A."/>
            <person name="Lucas S."/>
            <person name="Copeland A."/>
            <person name="Lapidus A."/>
            <person name="Glavina Del Rio T."/>
            <person name="Dalin E."/>
            <person name="Tice H."/>
            <person name="Bruce D."/>
            <person name="Goodwin L."/>
            <person name="Pitluck S."/>
            <person name="Chertkov O."/>
            <person name="Larimer F.W."/>
            <person name="Land M.L."/>
            <person name="Hauser L."/>
            <person name="Brettin T.S."/>
            <person name="Detter J.C."/>
            <person name="Han S."/>
            <person name="de Vos W.M."/>
            <person name="Janssen P.H."/>
            <person name="Smidt H."/>
        </authorList>
    </citation>
    <scope>NUCLEOTIDE SEQUENCE [LARGE SCALE GENOMIC DNA]</scope>
    <source>
        <strain evidence="5 6">Ellin514</strain>
    </source>
</reference>
<proteinExistence type="predicted"/>
<evidence type="ECO:0000256" key="1">
    <source>
        <dbReference type="ARBA" id="ARBA00005189"/>
    </source>
</evidence>
<feature type="domain" description="Phospholipid/glycerol acyltransferase" evidence="4">
    <location>
        <begin position="36"/>
        <end position="148"/>
    </location>
</feature>
<dbReference type="OrthoDB" id="9803035at2"/>
<dbReference type="PANTHER" id="PTHR10434">
    <property type="entry name" value="1-ACYL-SN-GLYCEROL-3-PHOSPHATE ACYLTRANSFERASE"/>
    <property type="match status" value="1"/>
</dbReference>
<name>B9XMY5_PEDPL</name>
<evidence type="ECO:0000313" key="5">
    <source>
        <dbReference type="EMBL" id="EEF58781.1"/>
    </source>
</evidence>
<dbReference type="SMART" id="SM00563">
    <property type="entry name" value="PlsC"/>
    <property type="match status" value="1"/>
</dbReference>
<dbReference type="InterPro" id="IPR002123">
    <property type="entry name" value="Plipid/glycerol_acylTrfase"/>
</dbReference>
<evidence type="ECO:0000256" key="2">
    <source>
        <dbReference type="ARBA" id="ARBA00022679"/>
    </source>
</evidence>
<dbReference type="CDD" id="cd07989">
    <property type="entry name" value="LPLAT_AGPAT-like"/>
    <property type="match status" value="1"/>
</dbReference>
<keyword evidence="6" id="KW-1185">Reference proteome</keyword>
<dbReference type="SUPFAM" id="SSF69593">
    <property type="entry name" value="Glycerol-3-phosphate (1)-acyltransferase"/>
    <property type="match status" value="1"/>
</dbReference>
<dbReference type="Proteomes" id="UP000003688">
    <property type="component" value="Unassembled WGS sequence"/>
</dbReference>